<sequence>MNKRKSEAFTQSTVNKRKSTAIDKPDGEESISTVPKAAEVRQRINLQRMQNVVLVWLDNNIDENNHDCQNTIIQLQRVVNDINTFIDVDQCFEFVETILDKKASMVISGSLAQHFVPFVHNMPQIHSIFIFCDNQNHDEQWTKDWPKIKGVFTDITPICEALKEAAHQCEQNAIPMSFVDSNKKLDQLDPSFMYTQILKEIILTIKFEQKHIQDYLNYCHDASSSNKKEIENIKLFEAQYHKKTPIYWYTCDMFLYPMLNRAVRLIDGDIITRMGFFIGDLHRHIEQLHQEQYAGTTDASIFTVYRGQGLSAEDFEKITKIKGGLISFNNFLSASKDRAVSNAFAESNLTNPDLIAVLFVMKVDLSQSTIPFASIAEISFFKEEEEVLFSMHSVFRILDIKQMGENNRLYEVSLTLTADNDPELSRLTDYIRQESYPQSKGWYRLGLVLSTMGQFDKAEDIYYVLLDQTEDNKEKADIHRQLGSIKHGQGKYEEALTLFEKSLIVKQNTLPPNHPDFASTYGNIGNVHYNMGNYPKALLSHEKALAIWQQSLPANHPNLASSYYNMSNVHRTMGNYPKALSSNQKALEIWQQSLPANHPNLAASYGNIGNVHFNMGNYPKALCYCEKALDIQQKSLPPNHPDLASTYGNIGNVHYNMGNYPNALSYYEKSLIVKQNTLPPNHLRLASSYVNIGNVHYNKGNYPNALSYYEKALEIQQQSLPPNHPDLAYYYKNIGLAHHSMGNYPKALSFHEKAREIRQESLPPNHPTLAYSYHNIGMVHYSMGDYPKALLDLKKALEISHQSLPPNHPKMVSFYRDIGVVHYNMGNFSKALSYYEKAIESQQQSLPPNHPDLASSYKNIGKVHFIMSDNSKALSSHEKALEILQQSLPCSHPRLAYCYGHIGQVHRNMGNYPKALSSHEKALEILQESLRPNHPHLAYSYGHIGSVYNHMGNYPKALSSHEKALEIWQQLLPPNHPNLIASYNSIGEVHRSMGNYPKALPSLEKAFEIQQQSLSSQSS</sequence>
<keyword evidence="6 8" id="KW-0802">TPR repeat</keyword>
<dbReference type="Pfam" id="PF01129">
    <property type="entry name" value="ART"/>
    <property type="match status" value="1"/>
</dbReference>
<keyword evidence="9" id="KW-0521">NADP</keyword>
<feature type="repeat" description="TPR" evidence="8">
    <location>
        <begin position="854"/>
        <end position="887"/>
    </location>
</feature>
<evidence type="ECO:0000256" key="7">
    <source>
        <dbReference type="ARBA" id="ARBA00047597"/>
    </source>
</evidence>
<dbReference type="PROSITE" id="PS50005">
    <property type="entry name" value="TPR"/>
    <property type="match status" value="14"/>
</dbReference>
<feature type="repeat" description="TPR" evidence="8">
    <location>
        <begin position="476"/>
        <end position="509"/>
    </location>
</feature>
<dbReference type="SMART" id="SM00028">
    <property type="entry name" value="TPR"/>
    <property type="match status" value="14"/>
</dbReference>
<dbReference type="InterPro" id="IPR011990">
    <property type="entry name" value="TPR-like_helical_dom_sf"/>
</dbReference>
<dbReference type="SUPFAM" id="SSF81901">
    <property type="entry name" value="HCP-like"/>
    <property type="match status" value="1"/>
</dbReference>
<feature type="repeat" description="TPR" evidence="8">
    <location>
        <begin position="812"/>
        <end position="845"/>
    </location>
</feature>
<evidence type="ECO:0000256" key="6">
    <source>
        <dbReference type="ARBA" id="ARBA00022803"/>
    </source>
</evidence>
<feature type="repeat" description="TPR" evidence="8">
    <location>
        <begin position="644"/>
        <end position="677"/>
    </location>
</feature>
<feature type="repeat" description="TPR" evidence="8">
    <location>
        <begin position="980"/>
        <end position="1013"/>
    </location>
</feature>
<dbReference type="GO" id="GO:0016779">
    <property type="term" value="F:nucleotidyltransferase activity"/>
    <property type="evidence" value="ECO:0007669"/>
    <property type="project" value="UniProtKB-KW"/>
</dbReference>
<feature type="region of interest" description="Disordered" evidence="10">
    <location>
        <begin position="1"/>
        <end position="33"/>
    </location>
</feature>
<dbReference type="Pfam" id="PF13374">
    <property type="entry name" value="TPR_10"/>
    <property type="match status" value="2"/>
</dbReference>
<keyword evidence="3 9" id="KW-0808">Transferase</keyword>
<dbReference type="EMBL" id="CAJOBB010001242">
    <property type="protein sequence ID" value="CAF3829719.1"/>
    <property type="molecule type" value="Genomic_DNA"/>
</dbReference>
<dbReference type="AlphaFoldDB" id="A0A819DI87"/>
<dbReference type="InterPro" id="IPR019734">
    <property type="entry name" value="TPR_rpt"/>
</dbReference>
<feature type="repeat" description="TPR" evidence="8">
    <location>
        <begin position="938"/>
        <end position="971"/>
    </location>
</feature>
<evidence type="ECO:0000256" key="8">
    <source>
        <dbReference type="PROSITE-ProRule" id="PRU00339"/>
    </source>
</evidence>
<evidence type="ECO:0000256" key="10">
    <source>
        <dbReference type="SAM" id="MobiDB-lite"/>
    </source>
</evidence>
<dbReference type="PANTHER" id="PTHR45641:SF1">
    <property type="entry name" value="AAA+ ATPASE DOMAIN-CONTAINING PROTEIN"/>
    <property type="match status" value="1"/>
</dbReference>
<feature type="repeat" description="TPR" evidence="8">
    <location>
        <begin position="518"/>
        <end position="551"/>
    </location>
</feature>
<dbReference type="Gene3D" id="3.90.176.10">
    <property type="entry name" value="Toxin ADP-ribosyltransferase, Chain A, domain 1"/>
    <property type="match status" value="1"/>
</dbReference>
<dbReference type="Proteomes" id="UP000663868">
    <property type="component" value="Unassembled WGS sequence"/>
</dbReference>
<evidence type="ECO:0000256" key="3">
    <source>
        <dbReference type="ARBA" id="ARBA00022679"/>
    </source>
</evidence>
<evidence type="ECO:0000256" key="2">
    <source>
        <dbReference type="ARBA" id="ARBA00022676"/>
    </source>
</evidence>
<feature type="repeat" description="TPR" evidence="8">
    <location>
        <begin position="602"/>
        <end position="635"/>
    </location>
</feature>
<evidence type="ECO:0000313" key="11">
    <source>
        <dbReference type="EMBL" id="CAF3829719.1"/>
    </source>
</evidence>
<dbReference type="Gene3D" id="1.25.40.10">
    <property type="entry name" value="Tetratricopeptide repeat domain"/>
    <property type="match status" value="5"/>
</dbReference>
<evidence type="ECO:0000256" key="4">
    <source>
        <dbReference type="ARBA" id="ARBA00022695"/>
    </source>
</evidence>
<dbReference type="GO" id="GO:0106274">
    <property type="term" value="F:NAD+-protein-arginine ADP-ribosyltransferase activity"/>
    <property type="evidence" value="ECO:0007669"/>
    <property type="project" value="UniProtKB-EC"/>
</dbReference>
<reference evidence="11" key="1">
    <citation type="submission" date="2021-02" db="EMBL/GenBank/DDBJ databases">
        <authorList>
            <person name="Nowell W R."/>
        </authorList>
    </citation>
    <scope>NUCLEOTIDE SEQUENCE</scope>
</reference>
<comment type="similarity">
    <text evidence="1 9">Belongs to the Arg-specific ADP-ribosyltransferase family.</text>
</comment>
<dbReference type="PROSITE" id="PS51996">
    <property type="entry name" value="TR_MART"/>
    <property type="match status" value="1"/>
</dbReference>
<feature type="repeat" description="TPR" evidence="8">
    <location>
        <begin position="686"/>
        <end position="719"/>
    </location>
</feature>
<organism evidence="11 12">
    <name type="scientific">Adineta steineri</name>
    <dbReference type="NCBI Taxonomy" id="433720"/>
    <lineage>
        <taxon>Eukaryota</taxon>
        <taxon>Metazoa</taxon>
        <taxon>Spiralia</taxon>
        <taxon>Gnathifera</taxon>
        <taxon>Rotifera</taxon>
        <taxon>Eurotatoria</taxon>
        <taxon>Bdelloidea</taxon>
        <taxon>Adinetida</taxon>
        <taxon>Adinetidae</taxon>
        <taxon>Adineta</taxon>
    </lineage>
</organism>
<keyword evidence="2 9" id="KW-0328">Glycosyltransferase</keyword>
<gene>
    <name evidence="11" type="ORF">KXQ929_LOCUS18776</name>
</gene>
<feature type="repeat" description="TPR" evidence="8">
    <location>
        <begin position="770"/>
        <end position="803"/>
    </location>
</feature>
<evidence type="ECO:0000313" key="12">
    <source>
        <dbReference type="Proteomes" id="UP000663868"/>
    </source>
</evidence>
<keyword evidence="4" id="KW-0548">Nucleotidyltransferase</keyword>
<dbReference type="InterPro" id="IPR000768">
    <property type="entry name" value="ART"/>
</dbReference>
<keyword evidence="5" id="KW-0677">Repeat</keyword>
<evidence type="ECO:0000256" key="1">
    <source>
        <dbReference type="ARBA" id="ARBA00009558"/>
    </source>
</evidence>
<dbReference type="PROSITE" id="PS50293">
    <property type="entry name" value="TPR_REGION"/>
    <property type="match status" value="3"/>
</dbReference>
<feature type="repeat" description="TPR" evidence="8">
    <location>
        <begin position="439"/>
        <end position="472"/>
    </location>
</feature>
<evidence type="ECO:0000256" key="9">
    <source>
        <dbReference type="RuleBase" id="RU361228"/>
    </source>
</evidence>
<protein>
    <recommendedName>
        <fullName evidence="9">NAD(P)(+)--arginine ADP-ribosyltransferase</fullName>
        <ecNumber evidence="9">2.4.2.31</ecNumber>
    </recommendedName>
    <alternativeName>
        <fullName evidence="9">Mono(ADP-ribosyl)transferase</fullName>
    </alternativeName>
</protein>
<name>A0A819DI87_9BILA</name>
<accession>A0A819DI87</accession>
<proteinExistence type="inferred from homology"/>
<evidence type="ECO:0000256" key="5">
    <source>
        <dbReference type="ARBA" id="ARBA00022737"/>
    </source>
</evidence>
<comment type="catalytic activity">
    <reaction evidence="7 9">
        <text>L-arginyl-[protein] + NAD(+) = N(omega)-(ADP-D-ribosyl)-L-arginyl-[protein] + nicotinamide + H(+)</text>
        <dbReference type="Rhea" id="RHEA:19149"/>
        <dbReference type="Rhea" id="RHEA-COMP:10532"/>
        <dbReference type="Rhea" id="RHEA-COMP:15087"/>
        <dbReference type="ChEBI" id="CHEBI:15378"/>
        <dbReference type="ChEBI" id="CHEBI:17154"/>
        <dbReference type="ChEBI" id="CHEBI:29965"/>
        <dbReference type="ChEBI" id="CHEBI:57540"/>
        <dbReference type="ChEBI" id="CHEBI:142554"/>
        <dbReference type="EC" id="2.4.2.31"/>
    </reaction>
</comment>
<keyword evidence="9" id="KW-0520">NAD</keyword>
<dbReference type="Pfam" id="PF13424">
    <property type="entry name" value="TPR_12"/>
    <property type="match status" value="6"/>
</dbReference>
<feature type="repeat" description="TPR" evidence="8">
    <location>
        <begin position="560"/>
        <end position="593"/>
    </location>
</feature>
<feature type="repeat" description="TPR" evidence="8">
    <location>
        <begin position="728"/>
        <end position="761"/>
    </location>
</feature>
<feature type="repeat" description="TPR" evidence="8">
    <location>
        <begin position="896"/>
        <end position="929"/>
    </location>
</feature>
<dbReference type="SUPFAM" id="SSF56399">
    <property type="entry name" value="ADP-ribosylation"/>
    <property type="match status" value="1"/>
</dbReference>
<dbReference type="EC" id="2.4.2.31" evidence="9"/>
<dbReference type="PANTHER" id="PTHR45641">
    <property type="entry name" value="TETRATRICOPEPTIDE REPEAT PROTEIN (AFU_ORTHOLOGUE AFUA_6G03870)"/>
    <property type="match status" value="1"/>
</dbReference>
<dbReference type="SUPFAM" id="SSF48452">
    <property type="entry name" value="TPR-like"/>
    <property type="match status" value="2"/>
</dbReference>
<comment type="caution">
    <text evidence="11">The sequence shown here is derived from an EMBL/GenBank/DDBJ whole genome shotgun (WGS) entry which is preliminary data.</text>
</comment>